<gene>
    <name evidence="1" type="ORF">ACEZDB_35805</name>
</gene>
<name>A0ABV6XDG4_9ACTN</name>
<dbReference type="Proteomes" id="UP001592530">
    <property type="component" value="Unassembled WGS sequence"/>
</dbReference>
<comment type="caution">
    <text evidence="1">The sequence shown here is derived from an EMBL/GenBank/DDBJ whole genome shotgun (WGS) entry which is preliminary data.</text>
</comment>
<dbReference type="RefSeq" id="WP_380559410.1">
    <property type="nucleotide sequence ID" value="NZ_JBHEZY010000024.1"/>
</dbReference>
<sequence length="113" mass="12544">MNQPAPARTVAQQQTVTPGDYVIYRDARRYWSGQNDHTYLAQASYGAFNEAGRTIDLVRVPSGERITNAPLLYMRRLDPSEAMADIDNAPLDSDGLKSAALTWLRAHIPTGRP</sequence>
<dbReference type="EMBL" id="JBHEZY010000024">
    <property type="protein sequence ID" value="MFC1436012.1"/>
    <property type="molecule type" value="Genomic_DNA"/>
</dbReference>
<evidence type="ECO:0000313" key="2">
    <source>
        <dbReference type="Proteomes" id="UP001592530"/>
    </source>
</evidence>
<accession>A0ABV6XDG4</accession>
<evidence type="ECO:0000313" key="1">
    <source>
        <dbReference type="EMBL" id="MFC1436012.1"/>
    </source>
</evidence>
<organism evidence="1 2">
    <name type="scientific">Streptacidiphilus alkalitolerans</name>
    <dbReference type="NCBI Taxonomy" id="3342712"/>
    <lineage>
        <taxon>Bacteria</taxon>
        <taxon>Bacillati</taxon>
        <taxon>Actinomycetota</taxon>
        <taxon>Actinomycetes</taxon>
        <taxon>Kitasatosporales</taxon>
        <taxon>Streptomycetaceae</taxon>
        <taxon>Streptacidiphilus</taxon>
    </lineage>
</organism>
<reference evidence="1 2" key="1">
    <citation type="submission" date="2024-09" db="EMBL/GenBank/DDBJ databases">
        <authorList>
            <person name="Lee S.D."/>
        </authorList>
    </citation>
    <scope>NUCLEOTIDE SEQUENCE [LARGE SCALE GENOMIC DNA]</scope>
    <source>
        <strain evidence="1 2">N1-3</strain>
    </source>
</reference>
<proteinExistence type="predicted"/>
<protein>
    <submittedName>
        <fullName evidence="1">Uncharacterized protein</fullName>
    </submittedName>
</protein>